<feature type="transmembrane region" description="Helical" evidence="5">
    <location>
        <begin position="73"/>
        <end position="93"/>
    </location>
</feature>
<dbReference type="GO" id="GO:0120029">
    <property type="term" value="P:proton export across plasma membrane"/>
    <property type="evidence" value="ECO:0007669"/>
    <property type="project" value="InterPro"/>
</dbReference>
<dbReference type="Proteomes" id="UP000308549">
    <property type="component" value="Unassembled WGS sequence"/>
</dbReference>
<evidence type="ECO:0000256" key="5">
    <source>
        <dbReference type="SAM" id="Phobius"/>
    </source>
</evidence>
<accession>A0A4U0TVK1</accession>
<feature type="transmembrane region" description="Helical" evidence="5">
    <location>
        <begin position="105"/>
        <end position="128"/>
    </location>
</feature>
<proteinExistence type="predicted"/>
<feature type="transmembrane region" description="Helical" evidence="5">
    <location>
        <begin position="400"/>
        <end position="417"/>
    </location>
</feature>
<evidence type="ECO:0000256" key="2">
    <source>
        <dbReference type="ARBA" id="ARBA00022692"/>
    </source>
</evidence>
<feature type="transmembrane region" description="Helical" evidence="5">
    <location>
        <begin position="6"/>
        <end position="26"/>
    </location>
</feature>
<dbReference type="Pfam" id="PF00999">
    <property type="entry name" value="Na_H_Exchanger"/>
    <property type="match status" value="1"/>
</dbReference>
<name>A0A4U0TVK1_9PEZI</name>
<keyword evidence="4 5" id="KW-0472">Membrane</keyword>
<protein>
    <recommendedName>
        <fullName evidence="6">Cation/H+ exchanger transmembrane domain-containing protein</fullName>
    </recommendedName>
</protein>
<dbReference type="GO" id="GO:0036376">
    <property type="term" value="P:sodium ion export across plasma membrane"/>
    <property type="evidence" value="ECO:0007669"/>
    <property type="project" value="InterPro"/>
</dbReference>
<comment type="subcellular location">
    <subcellularLocation>
        <location evidence="1">Membrane</location>
        <topology evidence="1">Multi-pass membrane protein</topology>
    </subcellularLocation>
</comment>
<evidence type="ECO:0000313" key="7">
    <source>
        <dbReference type="EMBL" id="TKA26370.1"/>
    </source>
</evidence>
<dbReference type="GO" id="GO:0005886">
    <property type="term" value="C:plasma membrane"/>
    <property type="evidence" value="ECO:0007669"/>
    <property type="project" value="InterPro"/>
</dbReference>
<gene>
    <name evidence="7" type="ORF">B0A50_05149</name>
</gene>
<dbReference type="PANTHER" id="PTHR31382:SF3">
    <property type="entry name" value="SODIUM ION_PROTON EXCHANGER (EUROFUNG)"/>
    <property type="match status" value="1"/>
</dbReference>
<dbReference type="GO" id="GO:0015385">
    <property type="term" value="F:sodium:proton antiporter activity"/>
    <property type="evidence" value="ECO:0007669"/>
    <property type="project" value="InterPro"/>
</dbReference>
<sequence length="608" mass="67798">MPTLDLSELNIIITVLGAFIVLYGFIAVKIKQIWYLGEALPAVIFGIILGPVAAQFINATRWGSAADGQQAPITLGICRVVIGVQLVIAGFQLPAKFLKTRWLEMAICLLPVMTIMWLCTTLCIFLVIPNMTLLTSLVIGSCVTCTDPILSQAVAKGPFSDKFVPRHLREIISSEAGANDGFGFPFLLLATYLIRHAILKDVDFKEGSEHHGGERLMARSEHEVGRLGGGPAKAIEEWLVEGWLYIIVMSVAIGVLLGAVSLFATRFALRKRWIDSESLLLWPTALGLFILGVCGLLGTDDLLACFVAGNVMNWDGRFLAETETRHDEVNSCIDVLLNFGGFMYIGSILPWDQFHMPEITGITVGKLFLLGFMVLVFRRIPAIFLTYRLMPKVCKNWKEALFMGYFGPIGIGAVFYVEHTRHLFPEQGEAETSEEEHLVRAMFPVVYWLVLFSIVVHGLSIPALDAFYRWRGIQPIIEEQPHEVRRLSVTEPLPNNSFVHPMRGSVVRHNRFSRSIHRSVSLEDHPYSPALESRGVATEMDGSRADLGRRRLSRGADVFELKRNAGLEAKSWRRFSFDEGPRGSESAVEDVESNTKVAYLSYSLLRPS</sequence>
<feature type="domain" description="Cation/H+ exchanger transmembrane" evidence="6">
    <location>
        <begin position="19"/>
        <end position="463"/>
    </location>
</feature>
<evidence type="ECO:0000259" key="6">
    <source>
        <dbReference type="Pfam" id="PF00999"/>
    </source>
</evidence>
<reference evidence="7 8" key="1">
    <citation type="submission" date="2017-03" db="EMBL/GenBank/DDBJ databases">
        <title>Genomes of endolithic fungi from Antarctica.</title>
        <authorList>
            <person name="Coleine C."/>
            <person name="Masonjones S."/>
            <person name="Stajich J.E."/>
        </authorList>
    </citation>
    <scope>NUCLEOTIDE SEQUENCE [LARGE SCALE GENOMIC DNA]</scope>
    <source>
        <strain evidence="7 8">CCFEE 6315</strain>
    </source>
</reference>
<evidence type="ECO:0000256" key="4">
    <source>
        <dbReference type="ARBA" id="ARBA00023136"/>
    </source>
</evidence>
<organism evidence="7 8">
    <name type="scientific">Salinomyces thailandicus</name>
    <dbReference type="NCBI Taxonomy" id="706561"/>
    <lineage>
        <taxon>Eukaryota</taxon>
        <taxon>Fungi</taxon>
        <taxon>Dikarya</taxon>
        <taxon>Ascomycota</taxon>
        <taxon>Pezizomycotina</taxon>
        <taxon>Dothideomycetes</taxon>
        <taxon>Dothideomycetidae</taxon>
        <taxon>Mycosphaerellales</taxon>
        <taxon>Teratosphaeriaceae</taxon>
        <taxon>Salinomyces</taxon>
    </lineage>
</organism>
<keyword evidence="3 5" id="KW-1133">Transmembrane helix</keyword>
<comment type="caution">
    <text evidence="7">The sequence shown here is derived from an EMBL/GenBank/DDBJ whole genome shotgun (WGS) entry which is preliminary data.</text>
</comment>
<feature type="transmembrane region" description="Helical" evidence="5">
    <location>
        <begin position="445"/>
        <end position="468"/>
    </location>
</feature>
<feature type="transmembrane region" description="Helical" evidence="5">
    <location>
        <begin position="279"/>
        <end position="298"/>
    </location>
</feature>
<dbReference type="EMBL" id="NAJL01000029">
    <property type="protein sequence ID" value="TKA26370.1"/>
    <property type="molecule type" value="Genomic_DNA"/>
</dbReference>
<dbReference type="AlphaFoldDB" id="A0A4U0TVK1"/>
<dbReference type="OrthoDB" id="5327978at2759"/>
<evidence type="ECO:0000256" key="3">
    <source>
        <dbReference type="ARBA" id="ARBA00022989"/>
    </source>
</evidence>
<dbReference type="InterPro" id="IPR006153">
    <property type="entry name" value="Cation/H_exchanger_TM"/>
</dbReference>
<dbReference type="InterPro" id="IPR004712">
    <property type="entry name" value="Na+/H+_antiporter_fungi"/>
</dbReference>
<keyword evidence="2 5" id="KW-0812">Transmembrane</keyword>
<dbReference type="PANTHER" id="PTHR31382">
    <property type="entry name" value="NA(+)/H(+) ANTIPORTER"/>
    <property type="match status" value="1"/>
</dbReference>
<feature type="transmembrane region" description="Helical" evidence="5">
    <location>
        <begin position="33"/>
        <end position="53"/>
    </location>
</feature>
<feature type="transmembrane region" description="Helical" evidence="5">
    <location>
        <begin position="359"/>
        <end position="380"/>
    </location>
</feature>
<evidence type="ECO:0000256" key="1">
    <source>
        <dbReference type="ARBA" id="ARBA00004141"/>
    </source>
</evidence>
<keyword evidence="8" id="KW-1185">Reference proteome</keyword>
<evidence type="ECO:0000313" key="8">
    <source>
        <dbReference type="Proteomes" id="UP000308549"/>
    </source>
</evidence>
<feature type="transmembrane region" description="Helical" evidence="5">
    <location>
        <begin position="243"/>
        <end position="267"/>
    </location>
</feature>
<dbReference type="GO" id="GO:0042391">
    <property type="term" value="P:regulation of membrane potential"/>
    <property type="evidence" value="ECO:0007669"/>
    <property type="project" value="InterPro"/>
</dbReference>